<evidence type="ECO:0000313" key="2">
    <source>
        <dbReference type="EMBL" id="QBK89238.1"/>
    </source>
</evidence>
<gene>
    <name evidence="2" type="ORF">LCMiAC02_03330</name>
</gene>
<reference evidence="2" key="1">
    <citation type="journal article" date="2019" name="MBio">
        <title>Virus Genomes from Deep Sea Sediments Expand the Ocean Megavirome and Support Independent Origins of Viral Gigantism.</title>
        <authorList>
            <person name="Backstrom D."/>
            <person name="Yutin N."/>
            <person name="Jorgensen S.L."/>
            <person name="Dharamshi J."/>
            <person name="Homa F."/>
            <person name="Zaremba-Niedwiedzka K."/>
            <person name="Spang A."/>
            <person name="Wolf Y.I."/>
            <person name="Koonin E.V."/>
            <person name="Ettema T.J."/>
        </authorList>
    </citation>
    <scope>NUCLEOTIDE SEQUENCE</scope>
</reference>
<evidence type="ECO:0000256" key="1">
    <source>
        <dbReference type="SAM" id="MobiDB-lite"/>
    </source>
</evidence>
<proteinExistence type="predicted"/>
<sequence>MSKRHLINIGPITTSENLFKDLQEEHDATHPDKQKQEDRDATQPQEPEDLFDCYWCCSRVSNNDWFEIDPAKKSN</sequence>
<feature type="region of interest" description="Disordered" evidence="1">
    <location>
        <begin position="1"/>
        <end position="46"/>
    </location>
</feature>
<feature type="compositionally biased region" description="Basic and acidic residues" evidence="1">
    <location>
        <begin position="18"/>
        <end position="41"/>
    </location>
</feature>
<accession>A0A4D5XEV8</accession>
<protein>
    <submittedName>
        <fullName evidence="2">Uncharacterized protein</fullName>
    </submittedName>
</protein>
<organism evidence="2">
    <name type="scientific">Mimivirus LCMiAC02</name>
    <dbReference type="NCBI Taxonomy" id="2506609"/>
    <lineage>
        <taxon>Viruses</taxon>
        <taxon>Varidnaviria</taxon>
        <taxon>Bamfordvirae</taxon>
        <taxon>Nucleocytoviricota</taxon>
        <taxon>Megaviricetes</taxon>
        <taxon>Imitervirales</taxon>
        <taxon>Mimiviridae</taxon>
        <taxon>Klosneuvirinae</taxon>
    </lineage>
</organism>
<dbReference type="EMBL" id="MK500410">
    <property type="protein sequence ID" value="QBK89238.1"/>
    <property type="molecule type" value="Genomic_DNA"/>
</dbReference>
<name>A0A4D5XEV8_9VIRU</name>